<proteinExistence type="predicted"/>
<evidence type="ECO:0000313" key="2">
    <source>
        <dbReference type="Proteomes" id="UP000257076"/>
    </source>
</evidence>
<dbReference type="Proteomes" id="UP000257076">
    <property type="component" value="Unassembled WGS sequence"/>
</dbReference>
<keyword evidence="2" id="KW-1185">Reference proteome</keyword>
<dbReference type="RefSeq" id="WP_162842243.1">
    <property type="nucleotide sequence ID" value="NZ_CBCSHX010000003.1"/>
</dbReference>
<dbReference type="EMBL" id="QUMW01000002">
    <property type="protein sequence ID" value="REG26341.1"/>
    <property type="molecule type" value="Genomic_DNA"/>
</dbReference>
<name>A0A3E0B331_9STAP</name>
<organism evidence="1 2">
    <name type="scientific">Jeotgalicoccus halotolerans</name>
    <dbReference type="NCBI Taxonomy" id="157227"/>
    <lineage>
        <taxon>Bacteria</taxon>
        <taxon>Bacillati</taxon>
        <taxon>Bacillota</taxon>
        <taxon>Bacilli</taxon>
        <taxon>Bacillales</taxon>
        <taxon>Staphylococcaceae</taxon>
        <taxon>Jeotgalicoccus</taxon>
    </lineage>
</organism>
<comment type="caution">
    <text evidence="1">The sequence shown here is derived from an EMBL/GenBank/DDBJ whole genome shotgun (WGS) entry which is preliminary data.</text>
</comment>
<protein>
    <submittedName>
        <fullName evidence="1">Uncharacterized protein</fullName>
    </submittedName>
</protein>
<evidence type="ECO:0000313" key="1">
    <source>
        <dbReference type="EMBL" id="REG26341.1"/>
    </source>
</evidence>
<gene>
    <name evidence="1" type="ORF">DFR63_0145</name>
</gene>
<reference evidence="1 2" key="1">
    <citation type="submission" date="2018-08" db="EMBL/GenBank/DDBJ databases">
        <title>Genomic Encyclopedia of Type Strains, Phase IV (KMG-IV): sequencing the most valuable type-strain genomes for metagenomic binning, comparative biology and taxonomic classification.</title>
        <authorList>
            <person name="Goeker M."/>
        </authorList>
    </citation>
    <scope>NUCLEOTIDE SEQUENCE [LARGE SCALE GENOMIC DNA]</scope>
    <source>
        <strain evidence="1 2">DSM 17274</strain>
    </source>
</reference>
<sequence>MFLNKHLMSPEFLYYKALEKRTELDFEERCNLYNIQKGFDRECLYDKMKTRKKLYFS</sequence>
<dbReference type="AlphaFoldDB" id="A0A3E0B331"/>
<accession>A0A3E0B331</accession>